<reference evidence="1" key="1">
    <citation type="submission" date="2020-12" db="EMBL/GenBank/DDBJ databases">
        <title>Enhanced detection system for hospital associated transmission using whole genome sequencing surveillance.</title>
        <authorList>
            <person name="Harrison L.H."/>
            <person name="Van Tyne D."/>
            <person name="Marsh J.W."/>
            <person name="Griffith M.P."/>
            <person name="Snyder D.J."/>
            <person name="Cooper V.S."/>
            <person name="Mustapha M."/>
        </authorList>
    </citation>
    <scope>NUCLEOTIDE SEQUENCE</scope>
    <source>
        <strain evidence="1">PSB00042</strain>
    </source>
</reference>
<sequence length="280" mass="30598">MDSPVPISVLIGKAVLSNDGLHVDGEEVNIWHSGQFLALIFTTQVLISEALRSSFSADFGSLEPSGGVLKLVPGGTPWEQYIAATLEAKNNHDACRIIAGWCLMLALLAESGGVSEAHNQAYLVARYIADDASRAMFVDQVELERWLAWRQSCDPFAGELAQLAHEDRRPPNPYHTSASVLVPWVAEFGQFLPINFAKQGSDITVTEEHACVSAGSIHFVHGKSALSQIITRKSDESHYIQEVDDDGVLLRFRSSTRGGTTILRLLPRPFNLNFDAGALQ</sequence>
<gene>
    <name evidence="1" type="ORF">JEU22_14460</name>
</gene>
<dbReference type="AlphaFoldDB" id="A0A8I1JKV0"/>
<comment type="caution">
    <text evidence="1">The sequence shown here is derived from an EMBL/GenBank/DDBJ whole genome shotgun (WGS) entry which is preliminary data.</text>
</comment>
<evidence type="ECO:0000313" key="1">
    <source>
        <dbReference type="EMBL" id="MBI6885114.1"/>
    </source>
</evidence>
<proteinExistence type="predicted"/>
<dbReference type="Proteomes" id="UP000637061">
    <property type="component" value="Unassembled WGS sequence"/>
</dbReference>
<accession>A0A8I1JKV0</accession>
<dbReference type="EMBL" id="JAEHTE010000015">
    <property type="protein sequence ID" value="MBI6885114.1"/>
    <property type="molecule type" value="Genomic_DNA"/>
</dbReference>
<evidence type="ECO:0000313" key="2">
    <source>
        <dbReference type="Proteomes" id="UP000637061"/>
    </source>
</evidence>
<dbReference type="RefSeq" id="WP_198747517.1">
    <property type="nucleotide sequence ID" value="NZ_JAEHTE010000015.1"/>
</dbReference>
<organism evidence="1 2">
    <name type="scientific">Pseudomonas putida</name>
    <name type="common">Arthrobacter siderocapsulatus</name>
    <dbReference type="NCBI Taxonomy" id="303"/>
    <lineage>
        <taxon>Bacteria</taxon>
        <taxon>Pseudomonadati</taxon>
        <taxon>Pseudomonadota</taxon>
        <taxon>Gammaproteobacteria</taxon>
        <taxon>Pseudomonadales</taxon>
        <taxon>Pseudomonadaceae</taxon>
        <taxon>Pseudomonas</taxon>
    </lineage>
</organism>
<name>A0A8I1JKV0_PSEPU</name>
<protein>
    <submittedName>
        <fullName evidence="1">Uncharacterized protein</fullName>
    </submittedName>
</protein>